<dbReference type="PROSITE" id="PS50940">
    <property type="entry name" value="CHIT_BIND_II"/>
    <property type="match status" value="1"/>
</dbReference>
<keyword evidence="2" id="KW-1133">Transmembrane helix</keyword>
<proteinExistence type="predicted"/>
<reference evidence="4" key="2">
    <citation type="submission" date="2023-03" db="EMBL/GenBank/DDBJ databases">
        <authorList>
            <person name="Inwood S.N."/>
            <person name="Skelly J.G."/>
            <person name="Guhlin J."/>
            <person name="Harrop T.W.R."/>
            <person name="Goldson S.G."/>
            <person name="Dearden P.K."/>
        </authorList>
    </citation>
    <scope>NUCLEOTIDE SEQUENCE</scope>
    <source>
        <strain evidence="4">Lincoln</strain>
        <tissue evidence="4">Whole body</tissue>
    </source>
</reference>
<protein>
    <recommendedName>
        <fullName evidence="3">Chitin-binding type-2 domain-containing protein</fullName>
    </recommendedName>
</protein>
<sequence length="361" mass="41951">MRATSSLIWIVYKLYFVVIIGGSIFNTLSLSAMAGFTCKNRDTGFYADIENNCQIYHTCDNHGNKFTYYCPQDTAFRQETLVCDHAYLVDCKKSAELIAQVDEDLADDPDESSINSKDSQRFNTYSRSYHISAQPSLFLMAPKQDNEDTTTFVMSSTVFLRDNSRINNNRNTTNNKFLQKNYSSTTSRSVKFNQNQADTIETFKYEKSKNNSNNYDAVKNHRQRLIKPETAFHYNNNNYPYIETLRSIQKKFTDEYISTTPKITTAGTEFPIPILVGTLAKFNNPDDDPYYPPQKSTPEPHYTSSREKKHQKFFDSYVRRAWLTKLDLKIPDVLPDFNSLEDLVDRRKHLYISKTRKKFNS</sequence>
<dbReference type="InterPro" id="IPR052976">
    <property type="entry name" value="Scoloptoxin-like"/>
</dbReference>
<dbReference type="InterPro" id="IPR036508">
    <property type="entry name" value="Chitin-bd_dom_sf"/>
</dbReference>
<feature type="region of interest" description="Disordered" evidence="1">
    <location>
        <begin position="285"/>
        <end position="307"/>
    </location>
</feature>
<comment type="caution">
    <text evidence="4">The sequence shown here is derived from an EMBL/GenBank/DDBJ whole genome shotgun (WGS) entry which is preliminary data.</text>
</comment>
<dbReference type="GO" id="GO:0008061">
    <property type="term" value="F:chitin binding"/>
    <property type="evidence" value="ECO:0007669"/>
    <property type="project" value="InterPro"/>
</dbReference>
<feature type="domain" description="Chitin-binding type-2" evidence="3">
    <location>
        <begin position="35"/>
        <end position="93"/>
    </location>
</feature>
<keyword evidence="2" id="KW-0812">Transmembrane</keyword>
<dbReference type="SMART" id="SM00494">
    <property type="entry name" value="ChtBD2"/>
    <property type="match status" value="1"/>
</dbReference>
<dbReference type="PANTHER" id="PTHR22933:SF44">
    <property type="entry name" value="RE15157P"/>
    <property type="match status" value="1"/>
</dbReference>
<dbReference type="Gene3D" id="2.170.140.10">
    <property type="entry name" value="Chitin binding domain"/>
    <property type="match status" value="1"/>
</dbReference>
<gene>
    <name evidence="4" type="ORF">PV327_001377</name>
</gene>
<feature type="transmembrane region" description="Helical" evidence="2">
    <location>
        <begin position="12"/>
        <end position="36"/>
    </location>
</feature>
<evidence type="ECO:0000313" key="5">
    <source>
        <dbReference type="Proteomes" id="UP001168972"/>
    </source>
</evidence>
<dbReference type="AlphaFoldDB" id="A0AA39L3C3"/>
<reference evidence="4" key="1">
    <citation type="journal article" date="2023" name="bioRxiv">
        <title>Scaffold-level genome assemblies of two parasitoid biocontrol wasps reveal the parthenogenesis mechanism and an associated novel virus.</title>
        <authorList>
            <person name="Inwood S."/>
            <person name="Skelly J."/>
            <person name="Guhlin J."/>
            <person name="Harrop T."/>
            <person name="Goldson S."/>
            <person name="Dearden P."/>
        </authorList>
    </citation>
    <scope>NUCLEOTIDE SEQUENCE</scope>
    <source>
        <strain evidence="4">Lincoln</strain>
        <tissue evidence="4">Whole body</tissue>
    </source>
</reference>
<dbReference type="InterPro" id="IPR002557">
    <property type="entry name" value="Chitin-bd_dom"/>
</dbReference>
<evidence type="ECO:0000259" key="3">
    <source>
        <dbReference type="PROSITE" id="PS50940"/>
    </source>
</evidence>
<dbReference type="Pfam" id="PF01607">
    <property type="entry name" value="CBM_14"/>
    <property type="match status" value="1"/>
</dbReference>
<dbReference type="Proteomes" id="UP001168972">
    <property type="component" value="Unassembled WGS sequence"/>
</dbReference>
<evidence type="ECO:0000313" key="4">
    <source>
        <dbReference type="EMBL" id="KAK0183326.1"/>
    </source>
</evidence>
<dbReference type="GO" id="GO:0005576">
    <property type="term" value="C:extracellular region"/>
    <property type="evidence" value="ECO:0007669"/>
    <property type="project" value="InterPro"/>
</dbReference>
<name>A0AA39L3C3_MICHY</name>
<dbReference type="SUPFAM" id="SSF57625">
    <property type="entry name" value="Invertebrate chitin-binding proteins"/>
    <property type="match status" value="1"/>
</dbReference>
<dbReference type="EMBL" id="JAQQBR010000001">
    <property type="protein sequence ID" value="KAK0183326.1"/>
    <property type="molecule type" value="Genomic_DNA"/>
</dbReference>
<keyword evidence="2" id="KW-0472">Membrane</keyword>
<organism evidence="4 5">
    <name type="scientific">Microctonus hyperodae</name>
    <name type="common">Parasitoid wasp</name>
    <dbReference type="NCBI Taxonomy" id="165561"/>
    <lineage>
        <taxon>Eukaryota</taxon>
        <taxon>Metazoa</taxon>
        <taxon>Ecdysozoa</taxon>
        <taxon>Arthropoda</taxon>
        <taxon>Hexapoda</taxon>
        <taxon>Insecta</taxon>
        <taxon>Pterygota</taxon>
        <taxon>Neoptera</taxon>
        <taxon>Endopterygota</taxon>
        <taxon>Hymenoptera</taxon>
        <taxon>Apocrita</taxon>
        <taxon>Ichneumonoidea</taxon>
        <taxon>Braconidae</taxon>
        <taxon>Euphorinae</taxon>
        <taxon>Microctonus</taxon>
    </lineage>
</organism>
<accession>A0AA39L3C3</accession>
<evidence type="ECO:0000256" key="1">
    <source>
        <dbReference type="SAM" id="MobiDB-lite"/>
    </source>
</evidence>
<evidence type="ECO:0000256" key="2">
    <source>
        <dbReference type="SAM" id="Phobius"/>
    </source>
</evidence>
<dbReference type="PANTHER" id="PTHR22933">
    <property type="entry name" value="FI18007P1-RELATED"/>
    <property type="match status" value="1"/>
</dbReference>
<keyword evidence="5" id="KW-1185">Reference proteome</keyword>